<dbReference type="PRINTS" id="PR00173">
    <property type="entry name" value="EDTRNSPORT"/>
</dbReference>
<comment type="caution">
    <text evidence="9">The sequence shown here is derived from an EMBL/GenBank/DDBJ whole genome shotgun (WGS) entry which is preliminary data.</text>
</comment>
<dbReference type="CDD" id="cd13530">
    <property type="entry name" value="PBP2_peptides_like"/>
    <property type="match status" value="1"/>
</dbReference>
<evidence type="ECO:0000259" key="8">
    <source>
        <dbReference type="SMART" id="SM00062"/>
    </source>
</evidence>
<feature type="transmembrane region" description="Helical" evidence="7">
    <location>
        <begin position="143"/>
        <end position="163"/>
    </location>
</feature>
<feature type="transmembrane region" description="Helical" evidence="7">
    <location>
        <begin position="45"/>
        <end position="67"/>
    </location>
</feature>
<dbReference type="InterPro" id="IPR036458">
    <property type="entry name" value="Na:dicarbo_symporter_sf"/>
</dbReference>
<dbReference type="SUPFAM" id="SSF118215">
    <property type="entry name" value="Proton glutamate symport protein"/>
    <property type="match status" value="1"/>
</dbReference>
<feature type="transmembrane region" description="Helical" evidence="7">
    <location>
        <begin position="184"/>
        <end position="206"/>
    </location>
</feature>
<dbReference type="SMART" id="SM00062">
    <property type="entry name" value="PBPb"/>
    <property type="match status" value="1"/>
</dbReference>
<dbReference type="Pfam" id="PF00497">
    <property type="entry name" value="SBP_bac_3"/>
    <property type="match status" value="1"/>
</dbReference>
<evidence type="ECO:0000256" key="4">
    <source>
        <dbReference type="ARBA" id="ARBA00022729"/>
    </source>
</evidence>
<dbReference type="Pfam" id="PF00375">
    <property type="entry name" value="SDF"/>
    <property type="match status" value="1"/>
</dbReference>
<feature type="transmembrane region" description="Helical" evidence="7">
    <location>
        <begin position="409"/>
        <end position="430"/>
    </location>
</feature>
<feature type="domain" description="Solute-binding protein family 3/N-terminal" evidence="8">
    <location>
        <begin position="483"/>
        <end position="705"/>
    </location>
</feature>
<proteinExistence type="inferred from homology"/>
<keyword evidence="5 7" id="KW-1133">Transmembrane helix</keyword>
<keyword evidence="10" id="KW-1185">Reference proteome</keyword>
<dbReference type="EMBL" id="CAXAMM010002628">
    <property type="protein sequence ID" value="CAK8996885.1"/>
    <property type="molecule type" value="Genomic_DNA"/>
</dbReference>
<accession>A0ABP0I2S8</accession>
<comment type="subcellular location">
    <subcellularLocation>
        <location evidence="1 7">Membrane</location>
        <topology evidence="1 7">Multi-pass membrane protein</topology>
    </subcellularLocation>
</comment>
<organism evidence="9 10">
    <name type="scientific">Durusdinium trenchii</name>
    <dbReference type="NCBI Taxonomy" id="1381693"/>
    <lineage>
        <taxon>Eukaryota</taxon>
        <taxon>Sar</taxon>
        <taxon>Alveolata</taxon>
        <taxon>Dinophyceae</taxon>
        <taxon>Suessiales</taxon>
        <taxon>Symbiodiniaceae</taxon>
        <taxon>Durusdinium</taxon>
    </lineage>
</organism>
<dbReference type="Proteomes" id="UP001642464">
    <property type="component" value="Unassembled WGS sequence"/>
</dbReference>
<evidence type="ECO:0000256" key="7">
    <source>
        <dbReference type="RuleBase" id="RU361216"/>
    </source>
</evidence>
<keyword evidence="4" id="KW-0732">Signal</keyword>
<feature type="transmembrane region" description="Helical" evidence="7">
    <location>
        <begin position="305"/>
        <end position="323"/>
    </location>
</feature>
<evidence type="ECO:0000313" key="9">
    <source>
        <dbReference type="EMBL" id="CAK8996885.1"/>
    </source>
</evidence>
<feature type="transmembrane region" description="Helical" evidence="7">
    <location>
        <begin position="212"/>
        <end position="234"/>
    </location>
</feature>
<evidence type="ECO:0000256" key="2">
    <source>
        <dbReference type="ARBA" id="ARBA00022448"/>
    </source>
</evidence>
<feature type="transmembrane region" description="Helical" evidence="7">
    <location>
        <begin position="79"/>
        <end position="103"/>
    </location>
</feature>
<protein>
    <recommendedName>
        <fullName evidence="7">Amino acid transporter</fullName>
    </recommendedName>
</protein>
<evidence type="ECO:0000256" key="1">
    <source>
        <dbReference type="ARBA" id="ARBA00004141"/>
    </source>
</evidence>
<keyword evidence="6 7" id="KW-0472">Membrane</keyword>
<evidence type="ECO:0000256" key="5">
    <source>
        <dbReference type="ARBA" id="ARBA00022989"/>
    </source>
</evidence>
<evidence type="ECO:0000256" key="6">
    <source>
        <dbReference type="ARBA" id="ARBA00023136"/>
    </source>
</evidence>
<comment type="similarity">
    <text evidence="7">Belongs to the dicarboxylate/amino acid:cation symporter (DAACS) (TC 2.A.23) family.</text>
</comment>
<evidence type="ECO:0000256" key="3">
    <source>
        <dbReference type="ARBA" id="ARBA00022692"/>
    </source>
</evidence>
<evidence type="ECO:0000313" key="10">
    <source>
        <dbReference type="Proteomes" id="UP001642464"/>
    </source>
</evidence>
<dbReference type="SUPFAM" id="SSF53850">
    <property type="entry name" value="Periplasmic binding protein-like II"/>
    <property type="match status" value="1"/>
</dbReference>
<keyword evidence="3 7" id="KW-0812">Transmembrane</keyword>
<dbReference type="InterPro" id="IPR001991">
    <property type="entry name" value="Na-dicarboxylate_symporter"/>
</dbReference>
<dbReference type="PANTHER" id="PTHR35936:SF19">
    <property type="entry name" value="AMINO-ACID-BINDING PROTEIN YXEM-RELATED"/>
    <property type="match status" value="1"/>
</dbReference>
<dbReference type="Gene3D" id="1.10.3860.10">
    <property type="entry name" value="Sodium:dicarboxylate symporter"/>
    <property type="match status" value="1"/>
</dbReference>
<sequence>MEQRARHDVLPSKTGRWIAVGLLLGVICGIVFGEYCGWLKPFGQAYVGLLQMTVLPYLVISLVAKMARLDLQSARKMGLVALVILAVFWLSGIALITAVSAVLPPVPGASFFSPPSSLEGIGESDLLLQFIPTNIFRSLADEYVPAVVIFFLFFGTALIVVPGKEPLLDSLDLCAEGIGRINTFLIRLAPLGLFMLTADAAGTLRVDELSRLQAYLIIFGLACAITTFLILPLLVSSVTNIGYRELLRAAQEPLLTAIATGKLFVVLPQIVDKCEQLLADEQDTIEGDQESTARVIVPLAYPFPHLGKMFSLLFLAFAAWYVGDPLSPVQSMTMASVGTVSSFASPLVTIPYLLDAYQLPQDLMPLFLRPGFVTTRLADVVGVMHLMALTLITTQVLSQKWRVRWRRLLWAAALVLLVLVVGGSVSRSYLAATTVKDDLDQRFLALSIPSPHGDVHVYRSRADVPERPPRSGSTLDQVRSENVLRVGYHADHLPYSFFNHHGELVGLDVELMHRLATRLDVRLEFVPYEYENCVDQLESGEVDLLVGGLMITPERLLHVGFTNPYQSATLSVVLPDHRRREFDTWDDPDRVEDVRLAVGYADLVSPARRRLPDAKVVEISEIRSYFEDRDQQIDGLIMQAEEASAWNVLHPEFAVVVPRPVVRRPVAMAVRPQDLEWIVMLNGWIEFERFAGSLERLRGFWIEGGGTKKRRPRWSVIRDVLHWVP</sequence>
<dbReference type="PANTHER" id="PTHR35936">
    <property type="entry name" value="MEMBRANE-BOUND LYTIC MUREIN TRANSGLYCOSYLASE F"/>
    <property type="match status" value="1"/>
</dbReference>
<dbReference type="InterPro" id="IPR001638">
    <property type="entry name" value="Solute-binding_3/MltF_N"/>
</dbReference>
<dbReference type="Gene3D" id="3.40.190.10">
    <property type="entry name" value="Periplasmic binding protein-like II"/>
    <property type="match status" value="2"/>
</dbReference>
<feature type="transmembrane region" description="Helical" evidence="7">
    <location>
        <begin position="335"/>
        <end position="354"/>
    </location>
</feature>
<feature type="transmembrane region" description="Helical" evidence="7">
    <location>
        <begin position="14"/>
        <end position="33"/>
    </location>
</feature>
<keyword evidence="7" id="KW-0769">Symport</keyword>
<gene>
    <name evidence="9" type="ORF">SCF082_LOCUS4976</name>
</gene>
<name>A0ABP0I2S8_9DINO</name>
<reference evidence="9 10" key="1">
    <citation type="submission" date="2024-02" db="EMBL/GenBank/DDBJ databases">
        <authorList>
            <person name="Chen Y."/>
            <person name="Shah S."/>
            <person name="Dougan E. K."/>
            <person name="Thang M."/>
            <person name="Chan C."/>
        </authorList>
    </citation>
    <scope>NUCLEOTIDE SEQUENCE [LARGE SCALE GENOMIC DNA]</scope>
</reference>
<keyword evidence="2 7" id="KW-0813">Transport</keyword>